<dbReference type="AlphaFoldDB" id="A0AAN9SJJ6"/>
<evidence type="ECO:0000313" key="4">
    <source>
        <dbReference type="Proteomes" id="UP001386955"/>
    </source>
</evidence>
<gene>
    <name evidence="3" type="ORF">VNO78_18283</name>
</gene>
<evidence type="ECO:0000256" key="2">
    <source>
        <dbReference type="SAM" id="Phobius"/>
    </source>
</evidence>
<comment type="caution">
    <text evidence="3">The sequence shown here is derived from an EMBL/GenBank/DDBJ whole genome shotgun (WGS) entry which is preliminary data.</text>
</comment>
<keyword evidence="4" id="KW-1185">Reference proteome</keyword>
<evidence type="ECO:0000313" key="3">
    <source>
        <dbReference type="EMBL" id="KAK7397116.1"/>
    </source>
</evidence>
<sequence>MWHFLIEKVSHAHAFSLSLLPPLAVILTSHVGGVVVYYALICDEPEGVMAPCGGGSGELSSCSTSRGDTYSKHDRVSYAPTPLEDSHAHSPLRNNQAPSSSRTSCTPTPPGYSS</sequence>
<feature type="region of interest" description="Disordered" evidence="1">
    <location>
        <begin position="53"/>
        <end position="114"/>
    </location>
</feature>
<keyword evidence="2" id="KW-1133">Transmembrane helix</keyword>
<dbReference type="EMBL" id="JAYMYS010000004">
    <property type="protein sequence ID" value="KAK7397116.1"/>
    <property type="molecule type" value="Genomic_DNA"/>
</dbReference>
<protein>
    <submittedName>
        <fullName evidence="3">Uncharacterized protein</fullName>
    </submittedName>
</protein>
<name>A0AAN9SJJ6_PSOTE</name>
<keyword evidence="2" id="KW-0472">Membrane</keyword>
<evidence type="ECO:0000256" key="1">
    <source>
        <dbReference type="SAM" id="MobiDB-lite"/>
    </source>
</evidence>
<proteinExistence type="predicted"/>
<accession>A0AAN9SJJ6</accession>
<organism evidence="3 4">
    <name type="scientific">Psophocarpus tetragonolobus</name>
    <name type="common">Winged bean</name>
    <name type="synonym">Dolichos tetragonolobus</name>
    <dbReference type="NCBI Taxonomy" id="3891"/>
    <lineage>
        <taxon>Eukaryota</taxon>
        <taxon>Viridiplantae</taxon>
        <taxon>Streptophyta</taxon>
        <taxon>Embryophyta</taxon>
        <taxon>Tracheophyta</taxon>
        <taxon>Spermatophyta</taxon>
        <taxon>Magnoliopsida</taxon>
        <taxon>eudicotyledons</taxon>
        <taxon>Gunneridae</taxon>
        <taxon>Pentapetalae</taxon>
        <taxon>rosids</taxon>
        <taxon>fabids</taxon>
        <taxon>Fabales</taxon>
        <taxon>Fabaceae</taxon>
        <taxon>Papilionoideae</taxon>
        <taxon>50 kb inversion clade</taxon>
        <taxon>NPAAA clade</taxon>
        <taxon>indigoferoid/millettioid clade</taxon>
        <taxon>Phaseoleae</taxon>
        <taxon>Psophocarpus</taxon>
    </lineage>
</organism>
<feature type="transmembrane region" description="Helical" evidence="2">
    <location>
        <begin position="20"/>
        <end position="40"/>
    </location>
</feature>
<feature type="compositionally biased region" description="Low complexity" evidence="1">
    <location>
        <begin position="58"/>
        <end position="67"/>
    </location>
</feature>
<keyword evidence="2" id="KW-0812">Transmembrane</keyword>
<dbReference type="Proteomes" id="UP001386955">
    <property type="component" value="Unassembled WGS sequence"/>
</dbReference>
<reference evidence="3 4" key="1">
    <citation type="submission" date="2024-01" db="EMBL/GenBank/DDBJ databases">
        <title>The genomes of 5 underutilized Papilionoideae crops provide insights into root nodulation and disease resistanc.</title>
        <authorList>
            <person name="Jiang F."/>
        </authorList>
    </citation>
    <scope>NUCLEOTIDE SEQUENCE [LARGE SCALE GENOMIC DNA]</scope>
    <source>
        <strain evidence="3">DUOXIRENSHENG_FW03</strain>
        <tissue evidence="3">Leaves</tissue>
    </source>
</reference>